<dbReference type="EMBL" id="JANKJG010000001">
    <property type="protein sequence ID" value="MCR8825187.1"/>
    <property type="molecule type" value="Genomic_DNA"/>
</dbReference>
<proteinExistence type="predicted"/>
<protein>
    <submittedName>
        <fullName evidence="1">Biliverdin-producing heme oxygenase</fullName>
    </submittedName>
</protein>
<evidence type="ECO:0000313" key="1">
    <source>
        <dbReference type="EMBL" id="MCR8825187.1"/>
    </source>
</evidence>
<accession>A0ABT1YWE2</accession>
<name>A0ABT1YWE2_9RHOB</name>
<evidence type="ECO:0000313" key="2">
    <source>
        <dbReference type="Proteomes" id="UP001165396"/>
    </source>
</evidence>
<organism evidence="1 2">
    <name type="scientific">Pseudosulfitobacter koreensis</name>
    <dbReference type="NCBI Taxonomy" id="2968472"/>
    <lineage>
        <taxon>Bacteria</taxon>
        <taxon>Pseudomonadati</taxon>
        <taxon>Pseudomonadota</taxon>
        <taxon>Alphaproteobacteria</taxon>
        <taxon>Rhodobacterales</taxon>
        <taxon>Roseobacteraceae</taxon>
        <taxon>Pseudosulfitobacter</taxon>
    </lineage>
</organism>
<dbReference type="InterPro" id="IPR016084">
    <property type="entry name" value="Haem_Oase-like_multi-hlx"/>
</dbReference>
<dbReference type="RefSeq" id="WP_258292861.1">
    <property type="nucleotide sequence ID" value="NZ_JANKJG010000001.1"/>
</dbReference>
<dbReference type="Proteomes" id="UP001165396">
    <property type="component" value="Unassembled WGS sequence"/>
</dbReference>
<dbReference type="CDD" id="cd19166">
    <property type="entry name" value="HemeO-bac"/>
    <property type="match status" value="1"/>
</dbReference>
<dbReference type="SUPFAM" id="SSF48613">
    <property type="entry name" value="Heme oxygenase-like"/>
    <property type="match status" value="1"/>
</dbReference>
<dbReference type="Gene3D" id="1.20.910.10">
    <property type="entry name" value="Heme oxygenase-like"/>
    <property type="match status" value="1"/>
</dbReference>
<dbReference type="InterPro" id="IPR016053">
    <property type="entry name" value="Haem_Oase-like"/>
</dbReference>
<comment type="caution">
    <text evidence="1">The sequence shown here is derived from an EMBL/GenBank/DDBJ whole genome shotgun (WGS) entry which is preliminary data.</text>
</comment>
<dbReference type="Pfam" id="PF01126">
    <property type="entry name" value="Heme_oxygenase"/>
    <property type="match status" value="1"/>
</dbReference>
<keyword evidence="2" id="KW-1185">Reference proteome</keyword>
<sequence>MTDLHPRHAETARDVVRRQTDAAHAKLHLHATFVALFEGNIELDAYTRLIQRFHGFYAPLDRAIEQTIATMPDGRDRYPYVRRSDLLAQDLIDLKATALDLRGGPQCTRAAQIVTPETLGGVLYVIEGATLGATGVDRAAQRLLDADNCAGRRFWAWGRAQKAQRWTLANDYLELRYAQGTALDDLVAGARDTFDVLADWLAPLEQPRPTLQRAAT</sequence>
<gene>
    <name evidence="1" type="ORF">NTA49_01420</name>
</gene>
<reference evidence="1" key="1">
    <citation type="submission" date="2022-07" db="EMBL/GenBank/DDBJ databases">
        <title>Pseudosulfitobacter sp. strain AP-MA-4, whole genome sequence.</title>
        <authorList>
            <person name="Jiang Y."/>
        </authorList>
    </citation>
    <scope>NUCLEOTIDE SEQUENCE</scope>
    <source>
        <strain evidence="1">AP-MA-4</strain>
    </source>
</reference>